<dbReference type="Proteomes" id="UP000008810">
    <property type="component" value="Chromosome 1"/>
</dbReference>
<dbReference type="InParanoid" id="A0A2K2DPX9"/>
<evidence type="ECO:0000256" key="1">
    <source>
        <dbReference type="SAM" id="MobiDB-lite"/>
    </source>
</evidence>
<name>A0A2K2DPX9_BRADI</name>
<protein>
    <submittedName>
        <fullName evidence="2 3">Uncharacterized protein</fullName>
    </submittedName>
</protein>
<evidence type="ECO:0000313" key="2">
    <source>
        <dbReference type="EMBL" id="PNT76337.1"/>
    </source>
</evidence>
<sequence>MIVTHGGLVVSEGAAVQHTGQAWSRVPCCSRAQLMAMEPWACGRLSMAMKPGDKNGQSNTGHRGQGLKRDPNMPLQC</sequence>
<reference evidence="2" key="2">
    <citation type="submission" date="2017-06" db="EMBL/GenBank/DDBJ databases">
        <title>WGS assembly of Brachypodium distachyon.</title>
        <authorList>
            <consortium name="The International Brachypodium Initiative"/>
            <person name="Lucas S."/>
            <person name="Harmon-Smith M."/>
            <person name="Lail K."/>
            <person name="Tice H."/>
            <person name="Grimwood J."/>
            <person name="Bruce D."/>
            <person name="Barry K."/>
            <person name="Shu S."/>
            <person name="Lindquist E."/>
            <person name="Wang M."/>
            <person name="Pitluck S."/>
            <person name="Vogel J.P."/>
            <person name="Garvin D.F."/>
            <person name="Mockler T.C."/>
            <person name="Schmutz J."/>
            <person name="Rokhsar D."/>
            <person name="Bevan M.W."/>
        </authorList>
    </citation>
    <scope>NUCLEOTIDE SEQUENCE</scope>
    <source>
        <strain evidence="2">Bd21</strain>
    </source>
</reference>
<accession>A0A2K2DPX9</accession>
<evidence type="ECO:0000313" key="3">
    <source>
        <dbReference type="EnsemblPlants" id="PNT76337"/>
    </source>
</evidence>
<feature type="region of interest" description="Disordered" evidence="1">
    <location>
        <begin position="48"/>
        <end position="77"/>
    </location>
</feature>
<dbReference type="Gramene" id="PNT76337">
    <property type="protein sequence ID" value="PNT76337"/>
    <property type="gene ID" value="BRADI_1g47155v3"/>
</dbReference>
<evidence type="ECO:0000313" key="4">
    <source>
        <dbReference type="Proteomes" id="UP000008810"/>
    </source>
</evidence>
<proteinExistence type="predicted"/>
<dbReference type="EMBL" id="CM000880">
    <property type="protein sequence ID" value="PNT76337.1"/>
    <property type="molecule type" value="Genomic_DNA"/>
</dbReference>
<keyword evidence="4" id="KW-1185">Reference proteome</keyword>
<dbReference type="AlphaFoldDB" id="A0A2K2DPX9"/>
<organism evidence="2">
    <name type="scientific">Brachypodium distachyon</name>
    <name type="common">Purple false brome</name>
    <name type="synonym">Trachynia distachya</name>
    <dbReference type="NCBI Taxonomy" id="15368"/>
    <lineage>
        <taxon>Eukaryota</taxon>
        <taxon>Viridiplantae</taxon>
        <taxon>Streptophyta</taxon>
        <taxon>Embryophyta</taxon>
        <taxon>Tracheophyta</taxon>
        <taxon>Spermatophyta</taxon>
        <taxon>Magnoliopsida</taxon>
        <taxon>Liliopsida</taxon>
        <taxon>Poales</taxon>
        <taxon>Poaceae</taxon>
        <taxon>BOP clade</taxon>
        <taxon>Pooideae</taxon>
        <taxon>Stipodae</taxon>
        <taxon>Brachypodieae</taxon>
        <taxon>Brachypodium</taxon>
    </lineage>
</organism>
<reference evidence="2 3" key="1">
    <citation type="journal article" date="2010" name="Nature">
        <title>Genome sequencing and analysis of the model grass Brachypodium distachyon.</title>
        <authorList>
            <consortium name="International Brachypodium Initiative"/>
        </authorList>
    </citation>
    <scope>NUCLEOTIDE SEQUENCE [LARGE SCALE GENOMIC DNA]</scope>
    <source>
        <strain evidence="2 3">Bd21</strain>
    </source>
</reference>
<reference evidence="3" key="3">
    <citation type="submission" date="2018-08" db="UniProtKB">
        <authorList>
            <consortium name="EnsemblPlants"/>
        </authorList>
    </citation>
    <scope>IDENTIFICATION</scope>
    <source>
        <strain evidence="3">cv. Bd21</strain>
    </source>
</reference>
<dbReference type="EnsemblPlants" id="PNT76337">
    <property type="protein sequence ID" value="PNT76337"/>
    <property type="gene ID" value="BRADI_1g47155v3"/>
</dbReference>
<gene>
    <name evidence="2" type="ORF">BRADI_1g47155v3</name>
</gene>